<name>A0A929MQE7_ABIDE</name>
<keyword evidence="9" id="KW-0378">Hydrolase</keyword>
<dbReference type="PANTHER" id="PTHR11051">
    <property type="entry name" value="GLYCOSYL HYDROLASE-RELATED"/>
    <property type="match status" value="1"/>
</dbReference>
<comment type="similarity">
    <text evidence="1">Belongs to the glycosyl hydrolase 65 family.</text>
</comment>
<evidence type="ECO:0000256" key="2">
    <source>
        <dbReference type="ARBA" id="ARBA00022676"/>
    </source>
</evidence>
<dbReference type="GO" id="GO:0030246">
    <property type="term" value="F:carbohydrate binding"/>
    <property type="evidence" value="ECO:0007669"/>
    <property type="project" value="InterPro"/>
</dbReference>
<dbReference type="Gene3D" id="2.60.420.10">
    <property type="entry name" value="Maltose phosphorylase, domain 3"/>
    <property type="match status" value="1"/>
</dbReference>
<evidence type="ECO:0000256" key="1">
    <source>
        <dbReference type="ARBA" id="ARBA00006768"/>
    </source>
</evidence>
<dbReference type="InterPro" id="IPR011013">
    <property type="entry name" value="Gal_mutarotase_sf_dom"/>
</dbReference>
<dbReference type="PIRSF" id="PIRSF036289">
    <property type="entry name" value="Glycosyl_hydrolase_malt_phosph"/>
    <property type="match status" value="1"/>
</dbReference>
<dbReference type="GO" id="GO:0004553">
    <property type="term" value="F:hydrolase activity, hydrolyzing O-glycosyl compounds"/>
    <property type="evidence" value="ECO:0007669"/>
    <property type="project" value="TreeGrafter"/>
</dbReference>
<feature type="binding site" evidence="5">
    <location>
        <begin position="284"/>
        <end position="285"/>
    </location>
    <ligand>
        <name>substrate</name>
    </ligand>
</feature>
<dbReference type="InterPro" id="IPR005195">
    <property type="entry name" value="Glyco_hydro_65_M"/>
</dbReference>
<reference evidence="9" key="1">
    <citation type="submission" date="2020-04" db="EMBL/GenBank/DDBJ databases">
        <title>Deep metagenomics examines the oral microbiome during advanced dental caries in children, revealing novel taxa and co-occurrences with host molecules.</title>
        <authorList>
            <person name="Baker J.L."/>
            <person name="Morton J.T."/>
            <person name="Dinis M."/>
            <person name="Alvarez R."/>
            <person name="Tran N.C."/>
            <person name="Knight R."/>
            <person name="Edlund A."/>
        </authorList>
    </citation>
    <scope>NUCLEOTIDE SEQUENCE</scope>
    <source>
        <strain evidence="9">JCVI_23_bin.16</strain>
    </source>
</reference>
<evidence type="ECO:0000256" key="3">
    <source>
        <dbReference type="ARBA" id="ARBA00022679"/>
    </source>
</evidence>
<sequence>NEVTELANCPDMTAVEVKVNGNRINLDSGHVEDYRRQIDLKTGEITRSFKWEVEQARVEWSSKRFVSLKDLHVFCHQVELRNPSANPITIEIISGIDGQITNSGAQHFAEGDKRLRDKIFLQMLSTTSQSKKSLVTTLSHRLRINGEEADIEQTFDIQRRRLLMNYKVTLAPNSSLEIERYATYHTDFDLDRDHSLSLVDWALAENQRIYQDGYDQLLDQSRAKWQRDVWQVAPIHIKSDNDMDDLALYFAKYHLQIMTPTHDERMNIGAKGLSGEGYKGHTFWDTELFMLPYFIYSQPDTARSLLKYRYLGLEGAHHKARDNGYQGAQYPWEAAWPSDGETTPVWGAADIIKGTATKIWSGFIEQHITGDVAFAVQQYVGITDDQDFMKHFGYEIILDTAKFWASRLNYNAHANRYEICDVIGPDEYKEHVNNNAFTNYIAHWNMQRALSLITELRASQEQVYQELDQALDLEHLETELSGKLKLFYLPQLNQAGILPQDDSYLDKQVIDISPYKNQLEVGSLFKVYNLEQVNQMQISKQADVLLLIFLFEHLFNKEAKLANWHYYEPKTTHDSSLSLSTHSILASDLGDQALAYRLFKEAISIDMGSLMTSSDDGIHAASLGGIWQMVVYGFGGLRCIDGKLRIQPHLPAEWHHLHYTIFWKGVKLEVNVQPKSFSVTNHSEIKSVNFLHRNREIEIAPQTTIELQEEN</sequence>
<dbReference type="AlphaFoldDB" id="A0A929MQE7"/>
<dbReference type="EMBL" id="JABZFV010000209">
    <property type="protein sequence ID" value="MBF0935372.1"/>
    <property type="molecule type" value="Genomic_DNA"/>
</dbReference>
<evidence type="ECO:0000259" key="7">
    <source>
        <dbReference type="Pfam" id="PF03633"/>
    </source>
</evidence>
<comment type="caution">
    <text evidence="9">The sequence shown here is derived from an EMBL/GenBank/DDBJ whole genome shotgun (WGS) entry which is preliminary data.</text>
</comment>
<dbReference type="InterPro" id="IPR005194">
    <property type="entry name" value="Glyco_hydro_65_C"/>
</dbReference>
<protein>
    <submittedName>
        <fullName evidence="9">Glycoside hydrolase family 65 protein</fullName>
    </submittedName>
</protein>
<feature type="active site" description="Proton donor" evidence="4">
    <location>
        <position position="427"/>
    </location>
</feature>
<feature type="binding site" evidence="5">
    <location>
        <begin position="540"/>
        <end position="541"/>
    </location>
    <ligand>
        <name>substrate</name>
    </ligand>
</feature>
<accession>A0A929MQE7</accession>
<dbReference type="InterPro" id="IPR037018">
    <property type="entry name" value="GH65_N"/>
</dbReference>
<dbReference type="InterPro" id="IPR017045">
    <property type="entry name" value="Malt_Pase/Glycosyl_Hdrlase"/>
</dbReference>
<dbReference type="SUPFAM" id="SSF74650">
    <property type="entry name" value="Galactose mutarotase-like"/>
    <property type="match status" value="1"/>
</dbReference>
<dbReference type="SUPFAM" id="SSF48208">
    <property type="entry name" value="Six-hairpin glycosidases"/>
    <property type="match status" value="1"/>
</dbReference>
<dbReference type="Pfam" id="PF03632">
    <property type="entry name" value="Glyco_hydro_65m"/>
    <property type="match status" value="1"/>
</dbReference>
<keyword evidence="2" id="KW-0328">Glycosyltransferase</keyword>
<dbReference type="GO" id="GO:0005975">
    <property type="term" value="P:carbohydrate metabolic process"/>
    <property type="evidence" value="ECO:0007669"/>
    <property type="project" value="InterPro"/>
</dbReference>
<dbReference type="Pfam" id="PF03636">
    <property type="entry name" value="Glyco_hydro_65N"/>
    <property type="match status" value="1"/>
</dbReference>
<feature type="domain" description="Glycoside hydrolase family 65 C-terminal" evidence="7">
    <location>
        <begin position="637"/>
        <end position="698"/>
    </location>
</feature>
<dbReference type="Gene3D" id="1.50.10.10">
    <property type="match status" value="1"/>
</dbReference>
<proteinExistence type="inferred from homology"/>
<keyword evidence="3" id="KW-0808">Transferase</keyword>
<dbReference type="InterPro" id="IPR008928">
    <property type="entry name" value="6-hairpin_glycosidase_sf"/>
</dbReference>
<feature type="domain" description="Glycoside hydrolase family 65 central catalytic" evidence="6">
    <location>
        <begin position="250"/>
        <end position="628"/>
    </location>
</feature>
<evidence type="ECO:0000259" key="8">
    <source>
        <dbReference type="Pfam" id="PF03636"/>
    </source>
</evidence>
<evidence type="ECO:0000313" key="9">
    <source>
        <dbReference type="EMBL" id="MBF0935372.1"/>
    </source>
</evidence>
<dbReference type="Proteomes" id="UP000757900">
    <property type="component" value="Unassembled WGS sequence"/>
</dbReference>
<evidence type="ECO:0000256" key="4">
    <source>
        <dbReference type="PIRSR" id="PIRSR036289-50"/>
    </source>
</evidence>
<evidence type="ECO:0000256" key="5">
    <source>
        <dbReference type="PIRSR" id="PIRSR036289-51"/>
    </source>
</evidence>
<evidence type="ECO:0000259" key="6">
    <source>
        <dbReference type="Pfam" id="PF03632"/>
    </source>
</evidence>
<feature type="non-terminal residue" evidence="9">
    <location>
        <position position="1"/>
    </location>
</feature>
<dbReference type="PANTHER" id="PTHR11051:SF8">
    <property type="entry name" value="PROTEIN-GLUCOSYLGALACTOSYLHYDROXYLYSINE GLUCOSIDASE"/>
    <property type="match status" value="1"/>
</dbReference>
<dbReference type="Pfam" id="PF03633">
    <property type="entry name" value="Glyco_hydro_65C"/>
    <property type="match status" value="1"/>
</dbReference>
<dbReference type="GO" id="GO:0016757">
    <property type="term" value="F:glycosyltransferase activity"/>
    <property type="evidence" value="ECO:0007669"/>
    <property type="project" value="UniProtKB-KW"/>
</dbReference>
<dbReference type="InterPro" id="IPR005196">
    <property type="entry name" value="Glyco_hydro_65_N"/>
</dbReference>
<organism evidence="9 10">
    <name type="scientific">Abiotrophia defectiva</name>
    <name type="common">Streptococcus defectivus</name>
    <dbReference type="NCBI Taxonomy" id="46125"/>
    <lineage>
        <taxon>Bacteria</taxon>
        <taxon>Bacillati</taxon>
        <taxon>Bacillota</taxon>
        <taxon>Bacilli</taxon>
        <taxon>Lactobacillales</taxon>
        <taxon>Aerococcaceae</taxon>
        <taxon>Abiotrophia</taxon>
    </lineage>
</organism>
<feature type="domain" description="Glycoside hydrolase family 65 N-terminal" evidence="8">
    <location>
        <begin position="2"/>
        <end position="186"/>
    </location>
</feature>
<evidence type="ECO:0000313" key="10">
    <source>
        <dbReference type="Proteomes" id="UP000757900"/>
    </source>
</evidence>
<gene>
    <name evidence="9" type="ORF">HXK00_07020</name>
</gene>
<dbReference type="Gene3D" id="2.70.98.40">
    <property type="entry name" value="Glycoside hydrolase, family 65, N-terminal domain"/>
    <property type="match status" value="1"/>
</dbReference>
<dbReference type="InterPro" id="IPR012341">
    <property type="entry name" value="6hp_glycosidase-like_sf"/>
</dbReference>